<organism evidence="1 2">
    <name type="scientific">Paracidovorax konjaci</name>
    <dbReference type="NCBI Taxonomy" id="32040"/>
    <lineage>
        <taxon>Bacteria</taxon>
        <taxon>Pseudomonadati</taxon>
        <taxon>Pseudomonadota</taxon>
        <taxon>Betaproteobacteria</taxon>
        <taxon>Burkholderiales</taxon>
        <taxon>Comamonadaceae</taxon>
        <taxon>Paracidovorax</taxon>
    </lineage>
</organism>
<dbReference type="RefSeq" id="WP_245783764.1">
    <property type="nucleotide sequence ID" value="NZ_FOMQ01000024.1"/>
</dbReference>
<dbReference type="STRING" id="32040.SAMN04489710_12416"/>
<dbReference type="EMBL" id="FOMQ01000024">
    <property type="protein sequence ID" value="SFE27851.1"/>
    <property type="molecule type" value="Genomic_DNA"/>
</dbReference>
<gene>
    <name evidence="1" type="ORF">SAMN04489710_12416</name>
</gene>
<evidence type="ECO:0000313" key="1">
    <source>
        <dbReference type="EMBL" id="SFE27851.1"/>
    </source>
</evidence>
<dbReference type="AlphaFoldDB" id="A0A1I1Z7X7"/>
<accession>A0A1I1Z7X7</accession>
<proteinExistence type="predicted"/>
<sequence length="126" mass="13846">MLLHRIFLQEDERSAVAPSALSCARSASPWVVLPVVMVREPALRVRQRLHAALGHLLGTYSLSVDAVRPLCTVHLHLREAEVGECMDRIMAALPTAEFGRVDRVFHAAREGRGAEPTSCGVQRARA</sequence>
<protein>
    <submittedName>
        <fullName evidence="1">Uncharacterized protein</fullName>
    </submittedName>
</protein>
<reference evidence="2" key="1">
    <citation type="submission" date="2016-10" db="EMBL/GenBank/DDBJ databases">
        <authorList>
            <person name="Varghese N."/>
            <person name="Submissions S."/>
        </authorList>
    </citation>
    <scope>NUCLEOTIDE SEQUENCE [LARGE SCALE GENOMIC DNA]</scope>
    <source>
        <strain evidence="2">DSM 7481</strain>
    </source>
</reference>
<keyword evidence="2" id="KW-1185">Reference proteome</keyword>
<dbReference type="Proteomes" id="UP000199517">
    <property type="component" value="Unassembled WGS sequence"/>
</dbReference>
<evidence type="ECO:0000313" key="2">
    <source>
        <dbReference type="Proteomes" id="UP000199517"/>
    </source>
</evidence>
<name>A0A1I1Z7X7_9BURK</name>